<reference evidence="2 3" key="1">
    <citation type="submission" date="2021-05" db="EMBL/GenBank/DDBJ databases">
        <title>Kineosporia and Streptomyces sp. nov. two new marine actinobacteria isolated from Coral.</title>
        <authorList>
            <person name="Buangrab K."/>
            <person name="Sutthacheep M."/>
            <person name="Yeemin T."/>
            <person name="Harunari E."/>
            <person name="Igarashi Y."/>
            <person name="Kanchanasin P."/>
            <person name="Tanasupawat S."/>
            <person name="Phongsopitanun W."/>
        </authorList>
    </citation>
    <scope>NUCLEOTIDE SEQUENCE [LARGE SCALE GENOMIC DNA]</scope>
    <source>
        <strain evidence="2 3">J2-2</strain>
    </source>
</reference>
<dbReference type="Proteomes" id="UP001197247">
    <property type="component" value="Unassembled WGS sequence"/>
</dbReference>
<proteinExistence type="predicted"/>
<sequence length="103" mass="11699">MIVLFFMLPIGMTAAWFGVLARYRRIPDAFWYLAIGAVVTCFPLAVLADRVYQHLHPDQQPTVLEGFSSWGFPVFVNAVTGALTLLFLAVPGSWLELRRRFPR</sequence>
<keyword evidence="1" id="KW-0472">Membrane</keyword>
<feature type="transmembrane region" description="Helical" evidence="1">
    <location>
        <begin position="30"/>
        <end position="52"/>
    </location>
</feature>
<evidence type="ECO:0000256" key="1">
    <source>
        <dbReference type="SAM" id="Phobius"/>
    </source>
</evidence>
<feature type="transmembrane region" description="Helical" evidence="1">
    <location>
        <begin position="6"/>
        <end position="23"/>
    </location>
</feature>
<feature type="transmembrane region" description="Helical" evidence="1">
    <location>
        <begin position="72"/>
        <end position="95"/>
    </location>
</feature>
<keyword evidence="1" id="KW-0812">Transmembrane</keyword>
<comment type="caution">
    <text evidence="2">The sequence shown here is derived from an EMBL/GenBank/DDBJ whole genome shotgun (WGS) entry which is preliminary data.</text>
</comment>
<organism evidence="2 3">
    <name type="scientific">Kineosporia corallincola</name>
    <dbReference type="NCBI Taxonomy" id="2835133"/>
    <lineage>
        <taxon>Bacteria</taxon>
        <taxon>Bacillati</taxon>
        <taxon>Actinomycetota</taxon>
        <taxon>Actinomycetes</taxon>
        <taxon>Kineosporiales</taxon>
        <taxon>Kineosporiaceae</taxon>
        <taxon>Kineosporia</taxon>
    </lineage>
</organism>
<accession>A0ABS5TA95</accession>
<dbReference type="RefSeq" id="WP_214154232.1">
    <property type="nucleotide sequence ID" value="NZ_JAHBAY010000001.1"/>
</dbReference>
<dbReference type="EMBL" id="JAHBAY010000001">
    <property type="protein sequence ID" value="MBT0767970.1"/>
    <property type="molecule type" value="Genomic_DNA"/>
</dbReference>
<evidence type="ECO:0000313" key="3">
    <source>
        <dbReference type="Proteomes" id="UP001197247"/>
    </source>
</evidence>
<keyword evidence="3" id="KW-1185">Reference proteome</keyword>
<evidence type="ECO:0000313" key="2">
    <source>
        <dbReference type="EMBL" id="MBT0767970.1"/>
    </source>
</evidence>
<gene>
    <name evidence="2" type="ORF">KIH74_03485</name>
</gene>
<name>A0ABS5TA95_9ACTN</name>
<keyword evidence="1" id="KW-1133">Transmembrane helix</keyword>
<protein>
    <submittedName>
        <fullName evidence="2">Uncharacterized protein</fullName>
    </submittedName>
</protein>